<sequence length="64" mass="6571">MQGAEDGLLYGAGFARATGRAAHDLDERMASAAREVGAYGAPVLPLAPLAMASPFPWTRQAVAA</sequence>
<evidence type="ECO:0000313" key="1">
    <source>
        <dbReference type="EMBL" id="OAX55811.1"/>
    </source>
</evidence>
<proteinExistence type="predicted"/>
<accession>A0A199P494</accession>
<dbReference type="Proteomes" id="UP000093858">
    <property type="component" value="Unassembled WGS sequence"/>
</dbReference>
<evidence type="ECO:0000313" key="2">
    <source>
        <dbReference type="Proteomes" id="UP000093858"/>
    </source>
</evidence>
<dbReference type="AlphaFoldDB" id="A0A199P494"/>
<dbReference type="EMBL" id="LWSU01000132">
    <property type="protein sequence ID" value="OAX55811.1"/>
    <property type="molecule type" value="Genomic_DNA"/>
</dbReference>
<comment type="caution">
    <text evidence="1">The sequence shown here is derived from an EMBL/GenBank/DDBJ whole genome shotgun (WGS) entry which is preliminary data.</text>
</comment>
<organism evidence="1 2">
    <name type="scientific">Xanthomonas graminis pv. poae</name>
    <dbReference type="NCBI Taxonomy" id="227946"/>
    <lineage>
        <taxon>Bacteria</taxon>
        <taxon>Pseudomonadati</taxon>
        <taxon>Pseudomonadota</taxon>
        <taxon>Gammaproteobacteria</taxon>
        <taxon>Lysobacterales</taxon>
        <taxon>Lysobacteraceae</taxon>
        <taxon>Xanthomonas</taxon>
        <taxon>Xanthomonas translucens group</taxon>
        <taxon>Xanthomonas graminis</taxon>
    </lineage>
</organism>
<gene>
    <name evidence="1" type="ORF">A6R73_15610</name>
</gene>
<protein>
    <submittedName>
        <fullName evidence="1">Uncharacterized protein</fullName>
    </submittedName>
</protein>
<name>A0A199P494_9XANT</name>
<reference evidence="1 2" key="1">
    <citation type="submission" date="2016-04" db="EMBL/GenBank/DDBJ databases">
        <title>Xanthomonas translucens phylogeny.</title>
        <authorList>
            <person name="Langlois P."/>
        </authorList>
    </citation>
    <scope>NUCLEOTIDE SEQUENCE [LARGE SCALE GENOMIC DNA]</scope>
    <source>
        <strain evidence="1 2">B99</strain>
    </source>
</reference>